<dbReference type="Proteomes" id="UP001140230">
    <property type="component" value="Unassembled WGS sequence"/>
</dbReference>
<name>A0A9X4BSF4_9XANT</name>
<dbReference type="EMBL" id="JANWTP010000040">
    <property type="protein sequence ID" value="MDC8638736.1"/>
    <property type="molecule type" value="Genomic_DNA"/>
</dbReference>
<accession>A0A9X4BSF4</accession>
<gene>
    <name evidence="1" type="ORF">NY667_13165</name>
</gene>
<evidence type="ECO:0000313" key="2">
    <source>
        <dbReference type="Proteomes" id="UP001140230"/>
    </source>
</evidence>
<reference evidence="1" key="2">
    <citation type="submission" date="2022-08" db="EMBL/GenBank/DDBJ databases">
        <authorList>
            <person name="Iruegas-Bocardo F."/>
            <person name="Weisberg A.J."/>
            <person name="Riutta E.R."/>
            <person name="Kilday K."/>
            <person name="Bonkowski J.C."/>
            <person name="Creswell T."/>
            <person name="Daughtrey M.L."/>
            <person name="Rane K."/>
            <person name="Grunwald N.J."/>
            <person name="Chang J.H."/>
            <person name="Putnam M.L."/>
        </authorList>
    </citation>
    <scope>NUCLEOTIDE SEQUENCE</scope>
    <source>
        <strain evidence="1">22-338</strain>
    </source>
</reference>
<comment type="caution">
    <text evidence="1">The sequence shown here is derived from an EMBL/GenBank/DDBJ whole genome shotgun (WGS) entry which is preliminary data.</text>
</comment>
<protein>
    <submittedName>
        <fullName evidence="1">Uncharacterized protein</fullName>
    </submittedName>
</protein>
<evidence type="ECO:0000313" key="1">
    <source>
        <dbReference type="EMBL" id="MDC8638736.1"/>
    </source>
</evidence>
<proteinExistence type="predicted"/>
<sequence>MNTCSLNATGVLILDKVTPVIRALFGKLDLMEDTPRPGHAWFGRLHEGCGAPWMDIHPGLVELAEQLGLPFSADTHPSTRALLEMLAQHFGAADDPDMRLYLERHDFENTADLHVLFAIAIRFDDGHGLQAISEEGAWSRQERSVPAFGGEAVYISREVVLTEASASTIDLGDSLRLALARDDLHQAHQLLHRRIERLLLSIRNRTARQALVQKLRCALTPLGEVQTEASEIGRS</sequence>
<reference evidence="1" key="1">
    <citation type="journal article" date="2022" name="Phytopathology">
        <title>Whole genome sequencing-based tracing of a 2022 introduction and outbreak of Xanthomonas hortorum pv. pelargonii.</title>
        <authorList>
            <person name="Iruegas Bocardo F."/>
            <person name="Weisberg A.J."/>
            <person name="Riutta E.R."/>
            <person name="Kilday K.B."/>
            <person name="Bonkowski J.C."/>
            <person name="Creswell T.C."/>
            <person name="Daughtrey M."/>
            <person name="Rane K.K."/>
            <person name="Grunwald N.J."/>
            <person name="Chang J.H."/>
            <person name="Putnam M."/>
        </authorList>
    </citation>
    <scope>NUCLEOTIDE SEQUENCE</scope>
    <source>
        <strain evidence="1">22-338</strain>
    </source>
</reference>
<dbReference type="AlphaFoldDB" id="A0A9X4BSF4"/>
<organism evidence="1 2">
    <name type="scientific">Xanthomonas hortorum pv. hederae</name>
    <dbReference type="NCBI Taxonomy" id="453603"/>
    <lineage>
        <taxon>Bacteria</taxon>
        <taxon>Pseudomonadati</taxon>
        <taxon>Pseudomonadota</taxon>
        <taxon>Gammaproteobacteria</taxon>
        <taxon>Lysobacterales</taxon>
        <taxon>Lysobacteraceae</taxon>
        <taxon>Xanthomonas</taxon>
    </lineage>
</organism>
<dbReference type="RefSeq" id="WP_146094646.1">
    <property type="nucleotide sequence ID" value="NZ_CP168173.1"/>
</dbReference>